<dbReference type="FunFam" id="3.30.160.20:FF:000004">
    <property type="entry name" value="Peptide chain release factor 1"/>
    <property type="match status" value="1"/>
</dbReference>
<dbReference type="PANTHER" id="PTHR43116">
    <property type="entry name" value="PEPTIDE CHAIN RELEASE FACTOR 2"/>
    <property type="match status" value="1"/>
</dbReference>
<dbReference type="GO" id="GO:0016149">
    <property type="term" value="F:translation release factor activity, codon specific"/>
    <property type="evidence" value="ECO:0007669"/>
    <property type="project" value="InterPro"/>
</dbReference>
<dbReference type="Pfam" id="PF00472">
    <property type="entry name" value="RF-1"/>
    <property type="match status" value="1"/>
</dbReference>
<dbReference type="InterPro" id="IPR005139">
    <property type="entry name" value="PCRF"/>
</dbReference>
<proteinExistence type="inferred from homology"/>
<dbReference type="HAMAP" id="MF_00094">
    <property type="entry name" value="Rel_fac_2"/>
    <property type="match status" value="1"/>
</dbReference>
<dbReference type="InterPro" id="IPR045853">
    <property type="entry name" value="Pep_chain_release_fac_I_sf"/>
</dbReference>
<accession>A0A4D6MBR1</accession>
<evidence type="ECO:0000313" key="5">
    <source>
        <dbReference type="Proteomes" id="UP000501690"/>
    </source>
</evidence>
<evidence type="ECO:0000256" key="1">
    <source>
        <dbReference type="ARBA" id="ARBA00010835"/>
    </source>
</evidence>
<keyword evidence="2" id="KW-0648">Protein biosynthesis</keyword>
<comment type="similarity">
    <text evidence="1">Belongs to the prokaryotic/mitochondrial release factor family.</text>
</comment>
<evidence type="ECO:0000256" key="2">
    <source>
        <dbReference type="ARBA" id="ARBA00022917"/>
    </source>
</evidence>
<dbReference type="Gene3D" id="1.20.58.410">
    <property type="entry name" value="Release factor"/>
    <property type="match status" value="1"/>
</dbReference>
<dbReference type="SUPFAM" id="SSF75620">
    <property type="entry name" value="Release factor"/>
    <property type="match status" value="1"/>
</dbReference>
<dbReference type="InterPro" id="IPR000352">
    <property type="entry name" value="Pep_chain_release_fac_I"/>
</dbReference>
<protein>
    <submittedName>
        <fullName evidence="4">Peptide chain release factor 2</fullName>
    </submittedName>
</protein>
<dbReference type="PROSITE" id="PS00745">
    <property type="entry name" value="RF_PROK_I"/>
    <property type="match status" value="1"/>
</dbReference>
<dbReference type="NCBIfam" id="TIGR00020">
    <property type="entry name" value="prfB"/>
    <property type="match status" value="1"/>
</dbReference>
<sequence length="476" mass="53177">MSSLLRKSFRTKALSLFLHKHVGNSFESHHTLASSSWFWCRQSSHSLPQKPTPCFASNSTPSSSFSNALLQIRFWVSDAAASEPSTSDGLTVQQILANNWNILDENEGDWKSHATAIAQSINLIKRRLQWEKLKVRLDMLSFQLGKEDLWDDPVRAGKISREHGSLLGKMKEVNALEQELLEHIDMIKLAREENDADLESESLKVLVNMRRDAKGKELEALLAGEQDSCSCYIEVQAGAGGTESMDWASMVMQMYKSWAQRRGYKVTLMDEMPGEIAGIKRATIKVDGEFAFGYAKAEIGVHRLVRISPFDSNKRRHTSFAAVAVIPILGDGSTHVQINESDLRIERFRAGGAGGQHVNTTESAVRIVHIPTGVTATCQNERSQHQNKASAMAVLQSRLDQLEMARQAQLNAQHTQSLTDITWGSQIRSYVLHPYRMVKDLRTNYEVSDPDSVLEGDLDGFILSYLSSSLDKNNDA</sequence>
<dbReference type="Pfam" id="PF03462">
    <property type="entry name" value="PCRF"/>
    <property type="match status" value="1"/>
</dbReference>
<feature type="domain" description="Prokaryotic-type class I peptide chain release factors" evidence="3">
    <location>
        <begin position="349"/>
        <end position="365"/>
    </location>
</feature>
<dbReference type="AlphaFoldDB" id="A0A4D6MBR1"/>
<dbReference type="Gene3D" id="3.30.160.20">
    <property type="match status" value="1"/>
</dbReference>
<dbReference type="PANTHER" id="PTHR43116:SF3">
    <property type="entry name" value="CLASS I PEPTIDE CHAIN RELEASE FACTOR"/>
    <property type="match status" value="1"/>
</dbReference>
<dbReference type="EMBL" id="CP039350">
    <property type="protein sequence ID" value="QCD98417.1"/>
    <property type="molecule type" value="Genomic_DNA"/>
</dbReference>
<dbReference type="GO" id="GO:0005737">
    <property type="term" value="C:cytoplasm"/>
    <property type="evidence" value="ECO:0007669"/>
    <property type="project" value="InterPro"/>
</dbReference>
<gene>
    <name evidence="4" type="ORF">DEO72_LG6g3138</name>
</gene>
<organism evidence="4 5">
    <name type="scientific">Vigna unguiculata</name>
    <name type="common">Cowpea</name>
    <dbReference type="NCBI Taxonomy" id="3917"/>
    <lineage>
        <taxon>Eukaryota</taxon>
        <taxon>Viridiplantae</taxon>
        <taxon>Streptophyta</taxon>
        <taxon>Embryophyta</taxon>
        <taxon>Tracheophyta</taxon>
        <taxon>Spermatophyta</taxon>
        <taxon>Magnoliopsida</taxon>
        <taxon>eudicotyledons</taxon>
        <taxon>Gunneridae</taxon>
        <taxon>Pentapetalae</taxon>
        <taxon>rosids</taxon>
        <taxon>fabids</taxon>
        <taxon>Fabales</taxon>
        <taxon>Fabaceae</taxon>
        <taxon>Papilionoideae</taxon>
        <taxon>50 kb inversion clade</taxon>
        <taxon>NPAAA clade</taxon>
        <taxon>indigoferoid/millettioid clade</taxon>
        <taxon>Phaseoleae</taxon>
        <taxon>Vigna</taxon>
    </lineage>
</organism>
<dbReference type="InterPro" id="IPR004374">
    <property type="entry name" value="PrfB"/>
</dbReference>
<dbReference type="Proteomes" id="UP000501690">
    <property type="component" value="Linkage Group LG6"/>
</dbReference>
<dbReference type="Gene3D" id="3.30.70.1660">
    <property type="match status" value="1"/>
</dbReference>
<evidence type="ECO:0000313" key="4">
    <source>
        <dbReference type="EMBL" id="QCD98417.1"/>
    </source>
</evidence>
<evidence type="ECO:0000259" key="3">
    <source>
        <dbReference type="PROSITE" id="PS00745"/>
    </source>
</evidence>
<reference evidence="4 5" key="1">
    <citation type="submission" date="2019-04" db="EMBL/GenBank/DDBJ databases">
        <title>An improved genome assembly and genetic linkage map for asparagus bean, Vigna unguiculata ssp. sesquipedialis.</title>
        <authorList>
            <person name="Xia Q."/>
            <person name="Zhang R."/>
            <person name="Dong Y."/>
        </authorList>
    </citation>
    <scope>NUCLEOTIDE SEQUENCE [LARGE SCALE GENOMIC DNA]</scope>
    <source>
        <tissue evidence="4">Leaf</tissue>
    </source>
</reference>
<name>A0A4D6MBR1_VIGUN</name>
<dbReference type="SMART" id="SM00937">
    <property type="entry name" value="PCRF"/>
    <property type="match status" value="1"/>
</dbReference>
<keyword evidence="5" id="KW-1185">Reference proteome</keyword>